<protein>
    <submittedName>
        <fullName evidence="2">Na-translocating system protein MpsC family protein</fullName>
    </submittedName>
</protein>
<dbReference type="RefSeq" id="WP_377345242.1">
    <property type="nucleotide sequence ID" value="NZ_JBHLTP010000003.1"/>
</dbReference>
<feature type="domain" description="Na+-translocating membrane potential-generating system MpsC" evidence="1">
    <location>
        <begin position="4"/>
        <end position="110"/>
    </location>
</feature>
<evidence type="ECO:0000259" key="1">
    <source>
        <dbReference type="Pfam" id="PF10057"/>
    </source>
</evidence>
<organism evidence="2 3">
    <name type="scientific">Pontibacillus salicampi</name>
    <dbReference type="NCBI Taxonomy" id="1449801"/>
    <lineage>
        <taxon>Bacteria</taxon>
        <taxon>Bacillati</taxon>
        <taxon>Bacillota</taxon>
        <taxon>Bacilli</taxon>
        <taxon>Bacillales</taxon>
        <taxon>Bacillaceae</taxon>
        <taxon>Pontibacillus</taxon>
    </lineage>
</organism>
<gene>
    <name evidence="2" type="ORF">ACFFGV_03815</name>
</gene>
<proteinExistence type="predicted"/>
<evidence type="ECO:0000313" key="2">
    <source>
        <dbReference type="EMBL" id="MFC0522715.1"/>
    </source>
</evidence>
<reference evidence="2 3" key="1">
    <citation type="submission" date="2024-09" db="EMBL/GenBank/DDBJ databases">
        <authorList>
            <person name="Sun Q."/>
            <person name="Mori K."/>
        </authorList>
    </citation>
    <scope>NUCLEOTIDE SEQUENCE [LARGE SCALE GENOMIC DNA]</scope>
    <source>
        <strain evidence="2 3">NCAIM B.02529</strain>
    </source>
</reference>
<comment type="caution">
    <text evidence="2">The sequence shown here is derived from an EMBL/GenBank/DDBJ whole genome shotgun (WGS) entry which is preliminary data.</text>
</comment>
<dbReference type="Proteomes" id="UP001589836">
    <property type="component" value="Unassembled WGS sequence"/>
</dbReference>
<keyword evidence="3" id="KW-1185">Reference proteome</keyword>
<sequence>MSNKPIESEISSYVGKLLRDNFGKGPSSVYVSIKKPFITIHVRDFLAPMEKILVNQSEQERVEQTRDMLMRELLPEMKATINVTADIHLQEMYYDWSLSNRSGIIIGVMHQEDHVSHTDEYEEKAEVHEEINHVSKQAEKAPEKIESFYINDRTLLIIRKGILVPIEKELIRSGFEQKLKLVKRHLEKRLINTASFEQILGLPVGDAFVDWDFNQDLSYVVLILKPNQK</sequence>
<dbReference type="EMBL" id="JBHLTP010000003">
    <property type="protein sequence ID" value="MFC0522715.1"/>
    <property type="molecule type" value="Genomic_DNA"/>
</dbReference>
<feature type="domain" description="Na+-translocating membrane potential-generating system MpsC" evidence="1">
    <location>
        <begin position="130"/>
        <end position="225"/>
    </location>
</feature>
<evidence type="ECO:0000313" key="3">
    <source>
        <dbReference type="Proteomes" id="UP001589836"/>
    </source>
</evidence>
<name>A0ABV6LJY9_9BACI</name>
<dbReference type="InterPro" id="IPR018745">
    <property type="entry name" value="MpsC"/>
</dbReference>
<dbReference type="Pfam" id="PF10057">
    <property type="entry name" value="MpsC"/>
    <property type="match status" value="2"/>
</dbReference>
<accession>A0ABV6LJY9</accession>